<gene>
    <name evidence="1" type="ORF">CEXT_442101</name>
</gene>
<reference evidence="1 2" key="1">
    <citation type="submission" date="2021-06" db="EMBL/GenBank/DDBJ databases">
        <title>Caerostris extrusa draft genome.</title>
        <authorList>
            <person name="Kono N."/>
            <person name="Arakawa K."/>
        </authorList>
    </citation>
    <scope>NUCLEOTIDE SEQUENCE [LARGE SCALE GENOMIC DNA]</scope>
</reference>
<dbReference type="Proteomes" id="UP001054945">
    <property type="component" value="Unassembled WGS sequence"/>
</dbReference>
<comment type="caution">
    <text evidence="1">The sequence shown here is derived from an EMBL/GenBank/DDBJ whole genome shotgun (WGS) entry which is preliminary data.</text>
</comment>
<accession>A0AAV4XU31</accession>
<proteinExistence type="predicted"/>
<name>A0AAV4XU31_CAEEX</name>
<sequence length="161" mass="17692">MEPVHHPSSVGCSWHILLEVHAHCSSPISGLFVVYSSLKAITTVYLSSVICSWHILPKRTDHHPSRHHSSPSGYSRHILSEGNVHLSVGRAKIEFVPETSATPTPLGLPPPTLLFLVFDSFGCYASDKLESFLQKKIVLKKGTRSGKILWILVAQDTTLGC</sequence>
<evidence type="ECO:0000313" key="1">
    <source>
        <dbReference type="EMBL" id="GIY98710.1"/>
    </source>
</evidence>
<evidence type="ECO:0000313" key="2">
    <source>
        <dbReference type="Proteomes" id="UP001054945"/>
    </source>
</evidence>
<protein>
    <submittedName>
        <fullName evidence="1">Uncharacterized protein</fullName>
    </submittedName>
</protein>
<dbReference type="AlphaFoldDB" id="A0AAV4XU31"/>
<organism evidence="1 2">
    <name type="scientific">Caerostris extrusa</name>
    <name type="common">Bark spider</name>
    <name type="synonym">Caerostris bankana</name>
    <dbReference type="NCBI Taxonomy" id="172846"/>
    <lineage>
        <taxon>Eukaryota</taxon>
        <taxon>Metazoa</taxon>
        <taxon>Ecdysozoa</taxon>
        <taxon>Arthropoda</taxon>
        <taxon>Chelicerata</taxon>
        <taxon>Arachnida</taxon>
        <taxon>Araneae</taxon>
        <taxon>Araneomorphae</taxon>
        <taxon>Entelegynae</taxon>
        <taxon>Araneoidea</taxon>
        <taxon>Araneidae</taxon>
        <taxon>Caerostris</taxon>
    </lineage>
</organism>
<dbReference type="EMBL" id="BPLR01000954">
    <property type="protein sequence ID" value="GIY98710.1"/>
    <property type="molecule type" value="Genomic_DNA"/>
</dbReference>
<keyword evidence="2" id="KW-1185">Reference proteome</keyword>